<accession>A0ABN9TYK8</accession>
<gene>
    <name evidence="2" type="ORF">PCOR1329_LOCUS43161</name>
</gene>
<feature type="region of interest" description="Disordered" evidence="1">
    <location>
        <begin position="219"/>
        <end position="253"/>
    </location>
</feature>
<protein>
    <submittedName>
        <fullName evidence="2">Uncharacterized protein</fullName>
    </submittedName>
</protein>
<dbReference type="Proteomes" id="UP001189429">
    <property type="component" value="Unassembled WGS sequence"/>
</dbReference>
<sequence>MLPKTCGRGRPTGLEETNETVGGGPICHELKKVKVRGHALGPVLWLVCKLWPTKTFGHFPISSAEDAEKIAALLFIPSGVFDSIRSMSAARLKSEKFCWRRQYMREPLQAADYTCPTDINVSIASDVLEEDDYEQMQEGSWSCRESEDVPGKGCSCGRSDLPSFRLDDIESLPDKARARIHTVPNGCDMVSMGQCYGECPYGFSPAIVTGKFRPVCSTDCKDQSRTTRSRAGLGARTRRGTARGSRGSRSRRS</sequence>
<reference evidence="2" key="1">
    <citation type="submission" date="2023-10" db="EMBL/GenBank/DDBJ databases">
        <authorList>
            <person name="Chen Y."/>
            <person name="Shah S."/>
            <person name="Dougan E. K."/>
            <person name="Thang M."/>
            <person name="Chan C."/>
        </authorList>
    </citation>
    <scope>NUCLEOTIDE SEQUENCE [LARGE SCALE GENOMIC DNA]</scope>
</reference>
<name>A0ABN9TYK8_9DINO</name>
<comment type="caution">
    <text evidence="2">The sequence shown here is derived from an EMBL/GenBank/DDBJ whole genome shotgun (WGS) entry which is preliminary data.</text>
</comment>
<evidence type="ECO:0000256" key="1">
    <source>
        <dbReference type="SAM" id="MobiDB-lite"/>
    </source>
</evidence>
<evidence type="ECO:0000313" key="3">
    <source>
        <dbReference type="Proteomes" id="UP001189429"/>
    </source>
</evidence>
<evidence type="ECO:0000313" key="2">
    <source>
        <dbReference type="EMBL" id="CAK0850869.1"/>
    </source>
</evidence>
<dbReference type="EMBL" id="CAUYUJ010015183">
    <property type="protein sequence ID" value="CAK0850869.1"/>
    <property type="molecule type" value="Genomic_DNA"/>
</dbReference>
<feature type="compositionally biased region" description="Basic residues" evidence="1">
    <location>
        <begin position="236"/>
        <end position="253"/>
    </location>
</feature>
<proteinExistence type="predicted"/>
<organism evidence="2 3">
    <name type="scientific">Prorocentrum cordatum</name>
    <dbReference type="NCBI Taxonomy" id="2364126"/>
    <lineage>
        <taxon>Eukaryota</taxon>
        <taxon>Sar</taxon>
        <taxon>Alveolata</taxon>
        <taxon>Dinophyceae</taxon>
        <taxon>Prorocentrales</taxon>
        <taxon>Prorocentraceae</taxon>
        <taxon>Prorocentrum</taxon>
    </lineage>
</organism>
<keyword evidence="3" id="KW-1185">Reference proteome</keyword>